<dbReference type="EMBL" id="FMCX01000004">
    <property type="protein sequence ID" value="SCF24356.1"/>
    <property type="molecule type" value="Genomic_DNA"/>
</dbReference>
<sequence length="301" mass="30076">MAASGRHGHHRRAPGARPGADGTTAEPGGGRRWSPTALALTAAAVVVVVLGAAAVVATLSRPDRLGVVFSGGATPSTVVPAAGEPGAAGGVQAAAAQALTAPLAGRRAATFALDDGLTNLALRVTDLGDDLYRIGGPVDSGIGPRPEVRGDLVRLRLEPTGRPGAGEIEVLLNSRVTWGLRLAGGVREELLDLSAARAVSGIDMVGGAARIDLRLPPIAGALTVRMSGGVNGFTVRLADAAPPVRIRVASGAGSVTLHGQRREGVAAGDTISSPGWDRSVDRLYLDLAAGANTVIVGAGPA</sequence>
<protein>
    <submittedName>
        <fullName evidence="3">Uncharacterized protein</fullName>
    </submittedName>
</protein>
<reference evidence="4" key="1">
    <citation type="submission" date="2016-06" db="EMBL/GenBank/DDBJ databases">
        <authorList>
            <person name="Varghese N."/>
            <person name="Submissions Spin"/>
        </authorList>
    </citation>
    <scope>NUCLEOTIDE SEQUENCE [LARGE SCALE GENOMIC DNA]</scope>
    <source>
        <strain evidence="4">DSM 44830</strain>
    </source>
</reference>
<feature type="region of interest" description="Disordered" evidence="1">
    <location>
        <begin position="1"/>
        <end position="32"/>
    </location>
</feature>
<gene>
    <name evidence="3" type="ORF">GA0070564_104396</name>
</gene>
<accession>A0A1C4YUM7</accession>
<evidence type="ECO:0000256" key="1">
    <source>
        <dbReference type="SAM" id="MobiDB-lite"/>
    </source>
</evidence>
<dbReference type="AlphaFoldDB" id="A0A1C4YUM7"/>
<feature type="transmembrane region" description="Helical" evidence="2">
    <location>
        <begin position="37"/>
        <end position="59"/>
    </location>
</feature>
<keyword evidence="2" id="KW-0472">Membrane</keyword>
<keyword evidence="2" id="KW-1133">Transmembrane helix</keyword>
<keyword evidence="4" id="KW-1185">Reference proteome</keyword>
<dbReference type="STRING" id="262898.GA0070564_104396"/>
<evidence type="ECO:0000313" key="4">
    <source>
        <dbReference type="Proteomes" id="UP000199504"/>
    </source>
</evidence>
<keyword evidence="2" id="KW-0812">Transmembrane</keyword>
<dbReference type="Proteomes" id="UP000199504">
    <property type="component" value="Unassembled WGS sequence"/>
</dbReference>
<evidence type="ECO:0000313" key="3">
    <source>
        <dbReference type="EMBL" id="SCF24356.1"/>
    </source>
</evidence>
<organism evidence="3 4">
    <name type="scientific">Micromonospora mirobrigensis</name>
    <dbReference type="NCBI Taxonomy" id="262898"/>
    <lineage>
        <taxon>Bacteria</taxon>
        <taxon>Bacillati</taxon>
        <taxon>Actinomycetota</taxon>
        <taxon>Actinomycetes</taxon>
        <taxon>Micromonosporales</taxon>
        <taxon>Micromonosporaceae</taxon>
        <taxon>Micromonospora</taxon>
    </lineage>
</organism>
<dbReference type="RefSeq" id="WP_245670069.1">
    <property type="nucleotide sequence ID" value="NZ_FMCX01000004.1"/>
</dbReference>
<feature type="compositionally biased region" description="Basic residues" evidence="1">
    <location>
        <begin position="1"/>
        <end position="14"/>
    </location>
</feature>
<name>A0A1C4YUM7_9ACTN</name>
<proteinExistence type="predicted"/>
<evidence type="ECO:0000256" key="2">
    <source>
        <dbReference type="SAM" id="Phobius"/>
    </source>
</evidence>